<keyword evidence="3" id="KW-0012">Acyltransferase</keyword>
<reference evidence="4 5" key="1">
    <citation type="submission" date="2020-08" db="EMBL/GenBank/DDBJ databases">
        <title>Plant Genome Project.</title>
        <authorList>
            <person name="Zhang R.-G."/>
        </authorList>
    </citation>
    <scope>NUCLEOTIDE SEQUENCE [LARGE SCALE GENOMIC DNA]</scope>
    <source>
        <tissue evidence="4">Rhizome</tissue>
    </source>
</reference>
<dbReference type="AlphaFoldDB" id="A0A8J5L4Y8"/>
<protein>
    <recommendedName>
        <fullName evidence="6">Acyltransferase</fullName>
    </recommendedName>
</protein>
<dbReference type="GO" id="GO:0019432">
    <property type="term" value="P:triglyceride biosynthetic process"/>
    <property type="evidence" value="ECO:0007669"/>
    <property type="project" value="UniProtKB-ARBA"/>
</dbReference>
<dbReference type="GO" id="GO:0004144">
    <property type="term" value="F:diacylglycerol O-acyltransferase activity"/>
    <property type="evidence" value="ECO:0007669"/>
    <property type="project" value="UniProtKB-ARBA"/>
</dbReference>
<dbReference type="Proteomes" id="UP000734854">
    <property type="component" value="Unassembled WGS sequence"/>
</dbReference>
<name>A0A8J5L4Y8_ZINOF</name>
<comment type="similarity">
    <text evidence="1">Belongs to the diacylglycerol acyltransferase family.</text>
</comment>
<evidence type="ECO:0008006" key="6">
    <source>
        <dbReference type="Google" id="ProtNLM"/>
    </source>
</evidence>
<gene>
    <name evidence="4" type="ORF">ZIOFF_031486</name>
</gene>
<dbReference type="PANTHER" id="PTHR22753:SF24">
    <property type="entry name" value="ESTERASE_LIPASE_THIOESTERASE FAMILY PROTEIN"/>
    <property type="match status" value="1"/>
</dbReference>
<evidence type="ECO:0000256" key="2">
    <source>
        <dbReference type="ARBA" id="ARBA00022679"/>
    </source>
</evidence>
<organism evidence="4 5">
    <name type="scientific">Zingiber officinale</name>
    <name type="common">Ginger</name>
    <name type="synonym">Amomum zingiber</name>
    <dbReference type="NCBI Taxonomy" id="94328"/>
    <lineage>
        <taxon>Eukaryota</taxon>
        <taxon>Viridiplantae</taxon>
        <taxon>Streptophyta</taxon>
        <taxon>Embryophyta</taxon>
        <taxon>Tracheophyta</taxon>
        <taxon>Spermatophyta</taxon>
        <taxon>Magnoliopsida</taxon>
        <taxon>Liliopsida</taxon>
        <taxon>Zingiberales</taxon>
        <taxon>Zingiberaceae</taxon>
        <taxon>Zingiber</taxon>
    </lineage>
</organism>
<dbReference type="GO" id="GO:0016020">
    <property type="term" value="C:membrane"/>
    <property type="evidence" value="ECO:0007669"/>
    <property type="project" value="TreeGrafter"/>
</dbReference>
<evidence type="ECO:0000313" key="5">
    <source>
        <dbReference type="Proteomes" id="UP000734854"/>
    </source>
</evidence>
<proteinExistence type="inferred from homology"/>
<dbReference type="InterPro" id="IPR007130">
    <property type="entry name" value="DAGAT"/>
</dbReference>
<dbReference type="CDD" id="cd07987">
    <property type="entry name" value="LPLAT_MGAT-like"/>
    <property type="match status" value="1"/>
</dbReference>
<dbReference type="PANTHER" id="PTHR22753">
    <property type="entry name" value="TRANSMEMBRANE PROTEIN 68"/>
    <property type="match status" value="1"/>
</dbReference>
<accession>A0A8J5L4Y8</accession>
<keyword evidence="5" id="KW-1185">Reference proteome</keyword>
<dbReference type="EMBL" id="JACMSC010000009">
    <property type="protein sequence ID" value="KAG6506168.1"/>
    <property type="molecule type" value="Genomic_DNA"/>
</dbReference>
<sequence>MPCYSGRDLLLPSREEADRLRNLLPNSRIRHFQESGHAIFLVRFLLSLFTKNHMLAIDHLSYNNGKLHHILTQESSIDLVSIVKGAGFYRRSRQLDYVSDYLSMTPDEFQKVADQYRWVDLAANPVMLSTLQNGKIVNGLSGIPSEGPAVFVGYHMLMGLELGPLFTRFLTEKKIHLRGIAHPFLFNRDTEQLMPDSSSFDSYRVVGAVPVSAPNFYKLLSAKASVLLYPGGAREALHRKGEEYKLFWPEKPEFVRMAARFGATIIPFGVIGEDDICNVSIY</sequence>
<evidence type="ECO:0000313" key="4">
    <source>
        <dbReference type="EMBL" id="KAG6506168.1"/>
    </source>
</evidence>
<dbReference type="Pfam" id="PF03982">
    <property type="entry name" value="DAGAT"/>
    <property type="match status" value="1"/>
</dbReference>
<comment type="caution">
    <text evidence="4">The sequence shown here is derived from an EMBL/GenBank/DDBJ whole genome shotgun (WGS) entry which is preliminary data.</text>
</comment>
<evidence type="ECO:0000256" key="3">
    <source>
        <dbReference type="ARBA" id="ARBA00023315"/>
    </source>
</evidence>
<evidence type="ECO:0000256" key="1">
    <source>
        <dbReference type="ARBA" id="ARBA00005420"/>
    </source>
</evidence>
<keyword evidence="2" id="KW-0808">Transferase</keyword>